<keyword evidence="3 7" id="KW-0812">Transmembrane</keyword>
<gene>
    <name evidence="11" type="ORF">ACFQ2C_01215</name>
</gene>
<dbReference type="InterPro" id="IPR054321">
    <property type="entry name" value="PspC-rel_TM"/>
</dbReference>
<keyword evidence="4 7" id="KW-1133">Transmembrane helix</keyword>
<reference evidence="12" key="1">
    <citation type="journal article" date="2019" name="Int. J. Syst. Evol. Microbiol.">
        <title>The Global Catalogue of Microorganisms (GCM) 10K type strain sequencing project: providing services to taxonomists for standard genome sequencing and annotation.</title>
        <authorList>
            <consortium name="The Broad Institute Genomics Platform"/>
            <consortium name="The Broad Institute Genome Sequencing Center for Infectious Disease"/>
            <person name="Wu L."/>
            <person name="Ma J."/>
        </authorList>
    </citation>
    <scope>NUCLEOTIDE SEQUENCE [LARGE SCALE GENOMIC DNA]</scope>
    <source>
        <strain evidence="12">CCUG 52468</strain>
    </source>
</reference>
<evidence type="ECO:0000259" key="10">
    <source>
        <dbReference type="Pfam" id="PF22744"/>
    </source>
</evidence>
<dbReference type="Proteomes" id="UP001597205">
    <property type="component" value="Unassembled WGS sequence"/>
</dbReference>
<evidence type="ECO:0000256" key="4">
    <source>
        <dbReference type="ARBA" id="ARBA00022989"/>
    </source>
</evidence>
<feature type="transmembrane region" description="Helical" evidence="7">
    <location>
        <begin position="260"/>
        <end position="285"/>
    </location>
</feature>
<dbReference type="EMBL" id="JBHTKY010000001">
    <property type="protein sequence ID" value="MFD1164217.1"/>
    <property type="molecule type" value="Genomic_DNA"/>
</dbReference>
<dbReference type="PANTHER" id="PTHR33885">
    <property type="entry name" value="PHAGE SHOCK PROTEIN C"/>
    <property type="match status" value="1"/>
</dbReference>
<evidence type="ECO:0000313" key="12">
    <source>
        <dbReference type="Proteomes" id="UP001597205"/>
    </source>
</evidence>
<feature type="domain" description="PspC-related ToastRack" evidence="10">
    <location>
        <begin position="421"/>
        <end position="542"/>
    </location>
</feature>
<dbReference type="PANTHER" id="PTHR33885:SF3">
    <property type="entry name" value="PHAGE SHOCK PROTEIN C"/>
    <property type="match status" value="1"/>
</dbReference>
<protein>
    <submittedName>
        <fullName evidence="11">PspC domain-containing protein</fullName>
    </submittedName>
</protein>
<proteinExistence type="predicted"/>
<feature type="transmembrane region" description="Helical" evidence="7">
    <location>
        <begin position="169"/>
        <end position="194"/>
    </location>
</feature>
<evidence type="ECO:0000256" key="6">
    <source>
        <dbReference type="SAM" id="MobiDB-lite"/>
    </source>
</evidence>
<feature type="transmembrane region" description="Helical" evidence="7">
    <location>
        <begin position="342"/>
        <end position="363"/>
    </location>
</feature>
<evidence type="ECO:0000313" key="11">
    <source>
        <dbReference type="EMBL" id="MFD1164217.1"/>
    </source>
</evidence>
<evidence type="ECO:0000259" key="8">
    <source>
        <dbReference type="Pfam" id="PF04024"/>
    </source>
</evidence>
<feature type="domain" description="Phage shock protein PspC N-terminal" evidence="8">
    <location>
        <begin position="141"/>
        <end position="198"/>
    </location>
</feature>
<name>A0ABW3RHM5_9SPHI</name>
<keyword evidence="2" id="KW-1003">Cell membrane</keyword>
<keyword evidence="5 7" id="KW-0472">Membrane</keyword>
<dbReference type="Pfam" id="PF22571">
    <property type="entry name" value="LiaI-LiaF-TM_PspC"/>
    <property type="match status" value="1"/>
</dbReference>
<dbReference type="InterPro" id="IPR007168">
    <property type="entry name" value="Phageshock_PspC_N"/>
</dbReference>
<evidence type="ECO:0000256" key="7">
    <source>
        <dbReference type="SAM" id="Phobius"/>
    </source>
</evidence>
<sequence length="593" mass="67559">MNKTIIININSIVFHIEEDAYETLRSYMIEIKRHFGNSEDSREILEDIENRIAEMFSERIQTGRKEVINREDVDQVIAQMGRVSDFDAELGDEPKVESKVETDPKAAFADTAKQVNSDEPEFKQNPEQGSDYGFTEYLTSKKLMRDMDDKVLSGVCSGLAHYFNIEAKWVRIIFVLFFLFGGSGVLLYFVLWAVMPKATTRADKLAMRGEQANLHNFKKSFDEEMKGVRENFSGAGEHISRGARSVGDSLGSFFSVIGKILAVLVLIWAGLSIIGIFVFFVFNVLNIMGYQNPMFFPPLEVLDPASAFFAILAGTVAIIIPLLAIFFIMLRVIFKTKPMNNYATMSLWAAWIVSIVMILYFVVVTNQDFVEESTISIEKPIEQKDTYIISENDVRVIRASDEDFVQNRIGSGKNGLLKGNYLRNEIAIYIEPLDSLKAPYIQYNYNAKGSSYADASARASKIAYQVNQKGENINFDSHFTLQDKQLIRDQNVRMNLYLPVGTKVLLNRNMDWKVRDIWAHDCKGDDKAKFSEWIMTKSGLKCIIKLEEEKAKEAEKLKEEQEEKEKEAKKEKKKDKEEATSEDEKSSSEESLA</sequence>
<dbReference type="Pfam" id="PF04024">
    <property type="entry name" value="PspC"/>
    <property type="match status" value="1"/>
</dbReference>
<feature type="region of interest" description="Disordered" evidence="6">
    <location>
        <begin position="553"/>
        <end position="593"/>
    </location>
</feature>
<dbReference type="Pfam" id="PF22744">
    <property type="entry name" value="Toast-rack_PspC-Cterm"/>
    <property type="match status" value="1"/>
</dbReference>
<feature type="domain" description="PspC-related transmembrane region" evidence="9">
    <location>
        <begin position="237"/>
        <end position="369"/>
    </location>
</feature>
<evidence type="ECO:0000256" key="3">
    <source>
        <dbReference type="ARBA" id="ARBA00022692"/>
    </source>
</evidence>
<evidence type="ECO:0000259" key="9">
    <source>
        <dbReference type="Pfam" id="PF22571"/>
    </source>
</evidence>
<comment type="caution">
    <text evidence="11">The sequence shown here is derived from an EMBL/GenBank/DDBJ whole genome shotgun (WGS) entry which is preliminary data.</text>
</comment>
<dbReference type="InterPro" id="IPR054319">
    <property type="entry name" value="PspC-rel_ToastRack"/>
</dbReference>
<evidence type="ECO:0000256" key="1">
    <source>
        <dbReference type="ARBA" id="ARBA00004162"/>
    </source>
</evidence>
<evidence type="ECO:0000256" key="2">
    <source>
        <dbReference type="ARBA" id="ARBA00022475"/>
    </source>
</evidence>
<feature type="transmembrane region" description="Helical" evidence="7">
    <location>
        <begin position="305"/>
        <end position="330"/>
    </location>
</feature>
<dbReference type="RefSeq" id="WP_380894446.1">
    <property type="nucleotide sequence ID" value="NZ_JBHTKY010000001.1"/>
</dbReference>
<dbReference type="InterPro" id="IPR052027">
    <property type="entry name" value="PspC"/>
</dbReference>
<accession>A0ABW3RHM5</accession>
<evidence type="ECO:0000256" key="5">
    <source>
        <dbReference type="ARBA" id="ARBA00023136"/>
    </source>
</evidence>
<comment type="subcellular location">
    <subcellularLocation>
        <location evidence="1">Cell membrane</location>
        <topology evidence="1">Single-pass membrane protein</topology>
    </subcellularLocation>
</comment>
<organism evidence="11 12">
    <name type="scientific">Sphingobacterium daejeonense</name>
    <dbReference type="NCBI Taxonomy" id="371142"/>
    <lineage>
        <taxon>Bacteria</taxon>
        <taxon>Pseudomonadati</taxon>
        <taxon>Bacteroidota</taxon>
        <taxon>Sphingobacteriia</taxon>
        <taxon>Sphingobacteriales</taxon>
        <taxon>Sphingobacteriaceae</taxon>
        <taxon>Sphingobacterium</taxon>
    </lineage>
</organism>
<keyword evidence="12" id="KW-1185">Reference proteome</keyword>